<organism evidence="3 4">
    <name type="scientific">Billgrantia ethanolica</name>
    <dbReference type="NCBI Taxonomy" id="2733486"/>
    <lineage>
        <taxon>Bacteria</taxon>
        <taxon>Pseudomonadati</taxon>
        <taxon>Pseudomonadota</taxon>
        <taxon>Gammaproteobacteria</taxon>
        <taxon>Oceanospirillales</taxon>
        <taxon>Halomonadaceae</taxon>
        <taxon>Billgrantia</taxon>
    </lineage>
</organism>
<feature type="signal peptide" evidence="1">
    <location>
        <begin position="1"/>
        <end position="21"/>
    </location>
</feature>
<gene>
    <name evidence="3" type="ORF">HOP53_17155</name>
</gene>
<dbReference type="InterPro" id="IPR000914">
    <property type="entry name" value="SBP_5_dom"/>
</dbReference>
<protein>
    <submittedName>
        <fullName evidence="3">ABC transporter substrate-binding protein</fullName>
    </submittedName>
</protein>
<dbReference type="Gene3D" id="3.40.190.10">
    <property type="entry name" value="Periplasmic binding protein-like II"/>
    <property type="match status" value="1"/>
</dbReference>
<evidence type="ECO:0000313" key="3">
    <source>
        <dbReference type="EMBL" id="MCE8004558.1"/>
    </source>
</evidence>
<dbReference type="PANTHER" id="PTHR30290:SF83">
    <property type="entry name" value="ABC TRANSPORTER SUBSTRATE-BINDING PROTEIN"/>
    <property type="match status" value="1"/>
</dbReference>
<feature type="domain" description="Solute-binding protein family 5" evidence="2">
    <location>
        <begin position="63"/>
        <end position="417"/>
    </location>
</feature>
<dbReference type="PANTHER" id="PTHR30290">
    <property type="entry name" value="PERIPLASMIC BINDING COMPONENT OF ABC TRANSPORTER"/>
    <property type="match status" value="1"/>
</dbReference>
<dbReference type="PIRSF" id="PIRSF002741">
    <property type="entry name" value="MppA"/>
    <property type="match status" value="1"/>
</dbReference>
<dbReference type="CDD" id="cd08490">
    <property type="entry name" value="PBP2_NikA_DppA_OppA_like_3"/>
    <property type="match status" value="1"/>
</dbReference>
<dbReference type="InterPro" id="IPR030678">
    <property type="entry name" value="Peptide/Ni-bd"/>
</dbReference>
<keyword evidence="4" id="KW-1185">Reference proteome</keyword>
<evidence type="ECO:0000259" key="2">
    <source>
        <dbReference type="Pfam" id="PF00496"/>
    </source>
</evidence>
<sequence length="514" mass="55408">MTPCLRPLLFGLVLLPLAAQADRPLAVVAPWEITGLDPSTSGYVFARMRVAETLIDTDADGQPAPGLASGWQVSDDGLTWRFTLREGVTFHDDSPLTAQAAALSLEHALAKPGILDSAPIVAIEAEDADVVVHLDSPFAPLPALLAHSTTLILAVDAFDDEGRATQMIGTGPYRVASVAPPQRLTVERFDGYWGETPAIGSASYLAVGRGETRALMAESGDADVVFTLDPASRARLARHDRLALHAEPLPRTIVFKLNAEHPFLEDERARQALSLAVDRVGIAAGLLRHPEAAAAELFPASLGPWHLGLNTNGGTAAEEAQDVERARELLTELGWEANGRGMLERDGQPFQLTLRTFSDRPELPLVATALQDQWREIGVALEVAVGNASEIPSGHRDGSLELGLMARNYGLVPDPLGTLLDDFGTDPETMGGDWGAMGWRDADVAAWLDTLRQEADMDARAELAGQVARRLNEAMPVVPVAWYQQTAAVNAELEGFSIDPLERSYRIDELRWGE</sequence>
<dbReference type="InterPro" id="IPR039424">
    <property type="entry name" value="SBP_5"/>
</dbReference>
<reference evidence="3 4" key="1">
    <citation type="journal article" date="2021" name="Front. Microbiol.">
        <title>Aerobic Denitrification and Heterotrophic Sulfur Oxidation in the Genus Halomonas Revealed by Six Novel Species Characterizations and Genome-Based Analysis.</title>
        <authorList>
            <person name="Wang L."/>
            <person name="Shao Z."/>
        </authorList>
    </citation>
    <scope>NUCLEOTIDE SEQUENCE [LARGE SCALE GENOMIC DNA]</scope>
    <source>
        <strain evidence="3 4">MCCC 1A11081</strain>
    </source>
</reference>
<accession>A0ABS9A6U2</accession>
<keyword evidence="1" id="KW-0732">Signal</keyword>
<name>A0ABS9A6U2_9GAMM</name>
<evidence type="ECO:0000256" key="1">
    <source>
        <dbReference type="SAM" id="SignalP"/>
    </source>
</evidence>
<dbReference type="EMBL" id="JABFTX010000004">
    <property type="protein sequence ID" value="MCE8004558.1"/>
    <property type="molecule type" value="Genomic_DNA"/>
</dbReference>
<dbReference type="SUPFAM" id="SSF53850">
    <property type="entry name" value="Periplasmic binding protein-like II"/>
    <property type="match status" value="1"/>
</dbReference>
<feature type="chain" id="PRO_5046661993" evidence="1">
    <location>
        <begin position="22"/>
        <end position="514"/>
    </location>
</feature>
<dbReference type="Proteomes" id="UP001320168">
    <property type="component" value="Unassembled WGS sequence"/>
</dbReference>
<dbReference type="Pfam" id="PF00496">
    <property type="entry name" value="SBP_bac_5"/>
    <property type="match status" value="1"/>
</dbReference>
<proteinExistence type="predicted"/>
<dbReference type="Gene3D" id="3.10.105.10">
    <property type="entry name" value="Dipeptide-binding Protein, Domain 3"/>
    <property type="match status" value="1"/>
</dbReference>
<dbReference type="RefSeq" id="WP_234271166.1">
    <property type="nucleotide sequence ID" value="NZ_JABFTX010000004.1"/>
</dbReference>
<comment type="caution">
    <text evidence="3">The sequence shown here is derived from an EMBL/GenBank/DDBJ whole genome shotgun (WGS) entry which is preliminary data.</text>
</comment>
<evidence type="ECO:0000313" key="4">
    <source>
        <dbReference type="Proteomes" id="UP001320168"/>
    </source>
</evidence>